<evidence type="ECO:0000313" key="8">
    <source>
        <dbReference type="Proteomes" id="UP000233398"/>
    </source>
</evidence>
<dbReference type="InterPro" id="IPR036465">
    <property type="entry name" value="vWFA_dom_sf"/>
</dbReference>
<dbReference type="InterPro" id="IPR002035">
    <property type="entry name" value="VWF_A"/>
</dbReference>
<organism evidence="7 8">
    <name type="scientific">Rhodohalobacter barkolensis</name>
    <dbReference type="NCBI Taxonomy" id="2053187"/>
    <lineage>
        <taxon>Bacteria</taxon>
        <taxon>Pseudomonadati</taxon>
        <taxon>Balneolota</taxon>
        <taxon>Balneolia</taxon>
        <taxon>Balneolales</taxon>
        <taxon>Balneolaceae</taxon>
        <taxon>Rhodohalobacter</taxon>
    </lineage>
</organism>
<dbReference type="RefSeq" id="WP_101072368.1">
    <property type="nucleotide sequence ID" value="NZ_PISP01000001.1"/>
</dbReference>
<evidence type="ECO:0000256" key="3">
    <source>
        <dbReference type="ARBA" id="ARBA00022989"/>
    </source>
</evidence>
<feature type="transmembrane region" description="Helical" evidence="5">
    <location>
        <begin position="6"/>
        <end position="25"/>
    </location>
</feature>
<dbReference type="PANTHER" id="PTHR22550">
    <property type="entry name" value="SPORE GERMINATION PROTEIN"/>
    <property type="match status" value="1"/>
</dbReference>
<name>A0A2N0VLG3_9BACT</name>
<reference evidence="7 8" key="1">
    <citation type="submission" date="2017-11" db="EMBL/GenBank/DDBJ databases">
        <title>Rhodohalobacter 15182 sp. nov., isolated from a salt lake.</title>
        <authorList>
            <person name="Han S."/>
        </authorList>
    </citation>
    <scope>NUCLEOTIDE SEQUENCE [LARGE SCALE GENOMIC DNA]</scope>
    <source>
        <strain evidence="7 8">15182</strain>
    </source>
</reference>
<dbReference type="InterPro" id="IPR050768">
    <property type="entry name" value="UPF0353/GerABKA_families"/>
</dbReference>
<dbReference type="OrthoDB" id="6206554at2"/>
<dbReference type="PROSITE" id="PS50234">
    <property type="entry name" value="VWFA"/>
    <property type="match status" value="1"/>
</dbReference>
<sequence>MIWENSSYLWFLLLLPVLYALYYWFRLQQRKKREKLFDDRLINQLRKNFWSTGDKVRMFSILAALLFFIIALAGPKIGTEVREIQRSGLNIMVALDLSRSMNAEDVRPSRLDKAKFEVNRLVNRLAGDRIGLIVFSGEAYVQAPITTDYSALRLFLDVANTDQMPVPGSNFQSAMERAIEVFDSVERQNASNVLLFIGDGENHGPDYDETLDQLTERGVTVFTVGIGTTEGGPIPIYDEQGRMTGYHRDRQSNTVTTRLEENTMRRIANSGGGEFYAIRSGSDNIEPFFARLDELERGEFSSQEYADYENRYQILLMIGLILFVIGLFFPDHLNRNSDN</sequence>
<proteinExistence type="predicted"/>
<dbReference type="Proteomes" id="UP000233398">
    <property type="component" value="Unassembled WGS sequence"/>
</dbReference>
<accession>A0A2N0VLG3</accession>
<keyword evidence="3 5" id="KW-1133">Transmembrane helix</keyword>
<feature type="domain" description="VWFA" evidence="6">
    <location>
        <begin position="90"/>
        <end position="292"/>
    </location>
</feature>
<dbReference type="SMART" id="SM00327">
    <property type="entry name" value="VWA"/>
    <property type="match status" value="1"/>
</dbReference>
<feature type="transmembrane region" description="Helical" evidence="5">
    <location>
        <begin position="56"/>
        <end position="74"/>
    </location>
</feature>
<evidence type="ECO:0000256" key="2">
    <source>
        <dbReference type="ARBA" id="ARBA00022692"/>
    </source>
</evidence>
<evidence type="ECO:0000256" key="1">
    <source>
        <dbReference type="ARBA" id="ARBA00022475"/>
    </source>
</evidence>
<protein>
    <recommendedName>
        <fullName evidence="6">VWFA domain-containing protein</fullName>
    </recommendedName>
</protein>
<comment type="caution">
    <text evidence="7">The sequence shown here is derived from an EMBL/GenBank/DDBJ whole genome shotgun (WGS) entry which is preliminary data.</text>
</comment>
<evidence type="ECO:0000313" key="7">
    <source>
        <dbReference type="EMBL" id="PKD45016.1"/>
    </source>
</evidence>
<dbReference type="AlphaFoldDB" id="A0A2N0VLG3"/>
<evidence type="ECO:0000259" key="6">
    <source>
        <dbReference type="PROSITE" id="PS50234"/>
    </source>
</evidence>
<evidence type="ECO:0000256" key="4">
    <source>
        <dbReference type="ARBA" id="ARBA00023136"/>
    </source>
</evidence>
<dbReference type="Pfam" id="PF13519">
    <property type="entry name" value="VWA_2"/>
    <property type="match status" value="1"/>
</dbReference>
<keyword evidence="1" id="KW-1003">Cell membrane</keyword>
<dbReference type="EMBL" id="PISP01000001">
    <property type="protein sequence ID" value="PKD45016.1"/>
    <property type="molecule type" value="Genomic_DNA"/>
</dbReference>
<keyword evidence="2 5" id="KW-0812">Transmembrane</keyword>
<keyword evidence="4 5" id="KW-0472">Membrane</keyword>
<gene>
    <name evidence="7" type="ORF">CWD77_06050</name>
</gene>
<dbReference type="SUPFAM" id="SSF53300">
    <property type="entry name" value="vWA-like"/>
    <property type="match status" value="1"/>
</dbReference>
<feature type="transmembrane region" description="Helical" evidence="5">
    <location>
        <begin position="312"/>
        <end position="329"/>
    </location>
</feature>
<dbReference type="Gene3D" id="3.40.50.410">
    <property type="entry name" value="von Willebrand factor, type A domain"/>
    <property type="match status" value="1"/>
</dbReference>
<dbReference type="PANTHER" id="PTHR22550:SF5">
    <property type="entry name" value="LEUCINE ZIPPER PROTEIN 4"/>
    <property type="match status" value="1"/>
</dbReference>
<keyword evidence="8" id="KW-1185">Reference proteome</keyword>
<evidence type="ECO:0000256" key="5">
    <source>
        <dbReference type="SAM" id="Phobius"/>
    </source>
</evidence>